<sequence length="206" mass="24456">MLSIIIPTDNGENSLFQESLKDFVNRQDLEIILVSQSEAVKRAERLNIGFHRSKGEVILFHHPRTKLPKEAIEHLIQISCASERPMIWGGFIHQFDKSHFLLRFISWYSNFIRLKWQGIVYLDHCIFFDRKFWKSDLSSEYLFEDTELSIQFRKIEQPVLLPYLAITSAHRFEKNGILQQAFINQILKLGYFLRLPSSFLFSLYQR</sequence>
<gene>
    <name evidence="6" type="ORF">EHQ49_09925</name>
</gene>
<organism evidence="6 7">
    <name type="scientific">Leptospira perdikensis</name>
    <dbReference type="NCBI Taxonomy" id="2484948"/>
    <lineage>
        <taxon>Bacteria</taxon>
        <taxon>Pseudomonadati</taxon>
        <taxon>Spirochaetota</taxon>
        <taxon>Spirochaetia</taxon>
        <taxon>Leptospirales</taxon>
        <taxon>Leptospiraceae</taxon>
        <taxon>Leptospira</taxon>
    </lineage>
</organism>
<dbReference type="OrthoDB" id="5291101at2"/>
<evidence type="ECO:0000313" key="6">
    <source>
        <dbReference type="EMBL" id="TGL40363.1"/>
    </source>
</evidence>
<name>A0A4R9JFP3_9LEPT</name>
<keyword evidence="3" id="KW-0328">Glycosyltransferase</keyword>
<keyword evidence="7" id="KW-1185">Reference proteome</keyword>
<dbReference type="SUPFAM" id="SSF53448">
    <property type="entry name" value="Nucleotide-diphospho-sugar transferases"/>
    <property type="match status" value="1"/>
</dbReference>
<evidence type="ECO:0000256" key="2">
    <source>
        <dbReference type="ARBA" id="ARBA00022475"/>
    </source>
</evidence>
<evidence type="ECO:0000256" key="3">
    <source>
        <dbReference type="ARBA" id="ARBA00022676"/>
    </source>
</evidence>
<dbReference type="PANTHER" id="PTHR43646">
    <property type="entry name" value="GLYCOSYLTRANSFERASE"/>
    <property type="match status" value="1"/>
</dbReference>
<comment type="subcellular location">
    <subcellularLocation>
        <location evidence="1">Cell membrane</location>
    </subcellularLocation>
</comment>
<keyword evidence="5" id="KW-0472">Membrane</keyword>
<dbReference type="GO" id="GO:0016757">
    <property type="term" value="F:glycosyltransferase activity"/>
    <property type="evidence" value="ECO:0007669"/>
    <property type="project" value="UniProtKB-KW"/>
</dbReference>
<evidence type="ECO:0000256" key="4">
    <source>
        <dbReference type="ARBA" id="ARBA00022679"/>
    </source>
</evidence>
<evidence type="ECO:0000313" key="7">
    <source>
        <dbReference type="Proteomes" id="UP000298125"/>
    </source>
</evidence>
<keyword evidence="2" id="KW-1003">Cell membrane</keyword>
<reference evidence="6" key="1">
    <citation type="journal article" date="2019" name="PLoS Negl. Trop. Dis.">
        <title>Revisiting the worldwide diversity of Leptospira species in the environment.</title>
        <authorList>
            <person name="Vincent A.T."/>
            <person name="Schiettekatte O."/>
            <person name="Bourhy P."/>
            <person name="Veyrier F.J."/>
            <person name="Picardeau M."/>
        </authorList>
    </citation>
    <scope>NUCLEOTIDE SEQUENCE [LARGE SCALE GENOMIC DNA]</scope>
    <source>
        <strain evidence="6">201702692</strain>
    </source>
</reference>
<protein>
    <submittedName>
        <fullName evidence="6">Glycosyltransferase</fullName>
    </submittedName>
</protein>
<dbReference type="InterPro" id="IPR029044">
    <property type="entry name" value="Nucleotide-diphossugar_trans"/>
</dbReference>
<dbReference type="GO" id="GO:0005886">
    <property type="term" value="C:plasma membrane"/>
    <property type="evidence" value="ECO:0007669"/>
    <property type="project" value="UniProtKB-SubCell"/>
</dbReference>
<dbReference type="RefSeq" id="WP_135578928.1">
    <property type="nucleotide sequence ID" value="NZ_RQGA01000010.1"/>
</dbReference>
<dbReference type="EMBL" id="RQGA01000010">
    <property type="protein sequence ID" value="TGL40363.1"/>
    <property type="molecule type" value="Genomic_DNA"/>
</dbReference>
<dbReference type="AlphaFoldDB" id="A0A4R9JFP3"/>
<comment type="caution">
    <text evidence="6">The sequence shown here is derived from an EMBL/GenBank/DDBJ whole genome shotgun (WGS) entry which is preliminary data.</text>
</comment>
<dbReference type="Gene3D" id="3.90.550.10">
    <property type="entry name" value="Spore Coat Polysaccharide Biosynthesis Protein SpsA, Chain A"/>
    <property type="match status" value="1"/>
</dbReference>
<proteinExistence type="predicted"/>
<dbReference type="Proteomes" id="UP000298125">
    <property type="component" value="Unassembled WGS sequence"/>
</dbReference>
<evidence type="ECO:0000256" key="1">
    <source>
        <dbReference type="ARBA" id="ARBA00004236"/>
    </source>
</evidence>
<dbReference type="PANTHER" id="PTHR43646:SF2">
    <property type="entry name" value="GLYCOSYLTRANSFERASE 2-LIKE DOMAIN-CONTAINING PROTEIN"/>
    <property type="match status" value="1"/>
</dbReference>
<evidence type="ECO:0000256" key="5">
    <source>
        <dbReference type="ARBA" id="ARBA00023136"/>
    </source>
</evidence>
<keyword evidence="4 6" id="KW-0808">Transferase</keyword>
<accession>A0A4R9JFP3</accession>